<dbReference type="GO" id="GO:0003677">
    <property type="term" value="F:DNA binding"/>
    <property type="evidence" value="ECO:0007669"/>
    <property type="project" value="InterPro"/>
</dbReference>
<feature type="transmembrane region" description="Helical" evidence="2">
    <location>
        <begin position="7"/>
        <end position="31"/>
    </location>
</feature>
<keyword evidence="2" id="KW-1133">Transmembrane helix</keyword>
<dbReference type="SUPFAM" id="SSF46894">
    <property type="entry name" value="C-terminal effector domain of the bipartite response regulators"/>
    <property type="match status" value="1"/>
</dbReference>
<evidence type="ECO:0000256" key="2">
    <source>
        <dbReference type="SAM" id="Phobius"/>
    </source>
</evidence>
<evidence type="ECO:0000259" key="3">
    <source>
        <dbReference type="SMART" id="SM00421"/>
    </source>
</evidence>
<keyword evidence="5" id="KW-1185">Reference proteome</keyword>
<gene>
    <name evidence="4" type="ORF">FAZ19_22915</name>
</gene>
<reference evidence="4 5" key="1">
    <citation type="submission" date="2019-04" db="EMBL/GenBank/DDBJ databases">
        <title>Sphingobacterium olei sp. nov., isolated from oil-contaminated soil.</title>
        <authorList>
            <person name="Liu B."/>
        </authorList>
    </citation>
    <scope>NUCLEOTIDE SEQUENCE [LARGE SCALE GENOMIC DNA]</scope>
    <source>
        <strain evidence="4 5">Y3L14</strain>
    </source>
</reference>
<keyword evidence="1" id="KW-0802">TPR repeat</keyword>
<evidence type="ECO:0000256" key="1">
    <source>
        <dbReference type="PROSITE-ProRule" id="PRU00339"/>
    </source>
</evidence>
<dbReference type="Gene3D" id="1.25.40.10">
    <property type="entry name" value="Tetratricopeptide repeat domain"/>
    <property type="match status" value="1"/>
</dbReference>
<dbReference type="Gene3D" id="1.10.10.10">
    <property type="entry name" value="Winged helix-like DNA-binding domain superfamily/Winged helix DNA-binding domain"/>
    <property type="match status" value="1"/>
</dbReference>
<feature type="domain" description="HTH luxR-type" evidence="3">
    <location>
        <begin position="450"/>
        <end position="507"/>
    </location>
</feature>
<feature type="repeat" description="TPR" evidence="1">
    <location>
        <begin position="254"/>
        <end position="287"/>
    </location>
</feature>
<dbReference type="InterPro" id="IPR000792">
    <property type="entry name" value="Tscrpt_reg_LuxR_C"/>
</dbReference>
<dbReference type="Proteomes" id="UP000309872">
    <property type="component" value="Unassembled WGS sequence"/>
</dbReference>
<dbReference type="InterPro" id="IPR019734">
    <property type="entry name" value="TPR_rpt"/>
</dbReference>
<feature type="transmembrane region" description="Helical" evidence="2">
    <location>
        <begin position="359"/>
        <end position="378"/>
    </location>
</feature>
<dbReference type="SMART" id="SM00421">
    <property type="entry name" value="HTH_LUXR"/>
    <property type="match status" value="1"/>
</dbReference>
<proteinExistence type="predicted"/>
<dbReference type="PROSITE" id="PS50005">
    <property type="entry name" value="TPR"/>
    <property type="match status" value="1"/>
</dbReference>
<protein>
    <submittedName>
        <fullName evidence="4">Tetratricopeptide repeat protein</fullName>
    </submittedName>
</protein>
<dbReference type="InterPro" id="IPR011990">
    <property type="entry name" value="TPR-like_helical_dom_sf"/>
</dbReference>
<organism evidence="4 5">
    <name type="scientific">Sphingobacterium alkalisoli</name>
    <dbReference type="NCBI Taxonomy" id="1874115"/>
    <lineage>
        <taxon>Bacteria</taxon>
        <taxon>Pseudomonadati</taxon>
        <taxon>Bacteroidota</taxon>
        <taxon>Sphingobacteriia</taxon>
        <taxon>Sphingobacteriales</taxon>
        <taxon>Sphingobacteriaceae</taxon>
        <taxon>Sphingobacterium</taxon>
    </lineage>
</organism>
<evidence type="ECO:0000313" key="4">
    <source>
        <dbReference type="EMBL" id="TJY60107.1"/>
    </source>
</evidence>
<sequence length="512" mass="58971">MMKLPSFLCTIFFTNSVLYMVMFLSIFLVLVTPSVCHGLPSTVDTNLSYLEATKYAVHKSSYFDREIFKKNVSDTPNNRITKTDKISEHVHKAITLYGSGHRQSALQIINEIESTVLARKEYHHLSNLLRIKSVILYQAGFRDEGLQLIERSLYYAKKIADRDSHHIQLGYAFLAKTGMVTDETIKLQLKAAAYQHMTSVSTLHPKQQSAMTSAITAYATSLMDKKELDSAEFHLLKALRLFSSDTLYKVPDTFYTLEILGILCYESNRFAEAINYYQKALRHNESVKNAHHTSRLYLRMHGAYDKMNKDIEADYYLRQYSIIKANLDSAKDALINDVATKAQDQNSTSEQGNSRGLESILIVALPISISLFMLVWYIGRPFAKRKQYEESETENESFTEVSRVSEEQLSPNAIQLSELYNLAKANNPLFLTKFCSYYPRYIDRLNQLAFPELVSSELEICAYLKLNLDTKEISRYTYRSIRSIENRRYRVRKKLNLSPDTDLKNFLLNLDS</sequence>
<dbReference type="SUPFAM" id="SSF48452">
    <property type="entry name" value="TPR-like"/>
    <property type="match status" value="1"/>
</dbReference>
<keyword evidence="2" id="KW-0812">Transmembrane</keyword>
<dbReference type="EMBL" id="SUKA01000012">
    <property type="protein sequence ID" value="TJY60107.1"/>
    <property type="molecule type" value="Genomic_DNA"/>
</dbReference>
<accession>A0A4U0GN16</accession>
<name>A0A4U0GN16_9SPHI</name>
<evidence type="ECO:0000313" key="5">
    <source>
        <dbReference type="Proteomes" id="UP000309872"/>
    </source>
</evidence>
<dbReference type="AlphaFoldDB" id="A0A4U0GN16"/>
<dbReference type="InterPro" id="IPR016032">
    <property type="entry name" value="Sig_transdc_resp-reg_C-effctor"/>
</dbReference>
<dbReference type="SMART" id="SM00028">
    <property type="entry name" value="TPR"/>
    <property type="match status" value="2"/>
</dbReference>
<comment type="caution">
    <text evidence="4">The sequence shown here is derived from an EMBL/GenBank/DDBJ whole genome shotgun (WGS) entry which is preliminary data.</text>
</comment>
<dbReference type="Pfam" id="PF13424">
    <property type="entry name" value="TPR_12"/>
    <property type="match status" value="1"/>
</dbReference>
<dbReference type="GO" id="GO:0006355">
    <property type="term" value="P:regulation of DNA-templated transcription"/>
    <property type="evidence" value="ECO:0007669"/>
    <property type="project" value="InterPro"/>
</dbReference>
<dbReference type="InterPro" id="IPR036388">
    <property type="entry name" value="WH-like_DNA-bd_sf"/>
</dbReference>
<keyword evidence="2" id="KW-0472">Membrane</keyword>